<keyword evidence="2" id="KW-1133">Transmembrane helix</keyword>
<dbReference type="OrthoDB" id="6096234at2759"/>
<gene>
    <name evidence="3" type="ORF">BOX15_Mlig001548g3</name>
</gene>
<feature type="transmembrane region" description="Helical" evidence="2">
    <location>
        <begin position="110"/>
        <end position="133"/>
    </location>
</feature>
<keyword evidence="2" id="KW-0472">Membrane</keyword>
<evidence type="ECO:0000256" key="1">
    <source>
        <dbReference type="SAM" id="MobiDB-lite"/>
    </source>
</evidence>
<protein>
    <submittedName>
        <fullName evidence="3">Uncharacterized protein</fullName>
    </submittedName>
</protein>
<feature type="compositionally biased region" description="Polar residues" evidence="1">
    <location>
        <begin position="1"/>
        <end position="14"/>
    </location>
</feature>
<accession>A0A267FR41</accession>
<feature type="region of interest" description="Disordered" evidence="1">
    <location>
        <begin position="1"/>
        <end position="27"/>
    </location>
</feature>
<feature type="transmembrane region" description="Helical" evidence="2">
    <location>
        <begin position="58"/>
        <end position="77"/>
    </location>
</feature>
<dbReference type="AlphaFoldDB" id="A0A267FR41"/>
<evidence type="ECO:0000256" key="2">
    <source>
        <dbReference type="SAM" id="Phobius"/>
    </source>
</evidence>
<keyword evidence="2" id="KW-0812">Transmembrane</keyword>
<comment type="caution">
    <text evidence="3">The sequence shown here is derived from an EMBL/GenBank/DDBJ whole genome shotgun (WGS) entry which is preliminary data.</text>
</comment>
<dbReference type="EMBL" id="NIVC01000835">
    <property type="protein sequence ID" value="PAA76226.1"/>
    <property type="molecule type" value="Genomic_DNA"/>
</dbReference>
<proteinExistence type="predicted"/>
<dbReference type="Pfam" id="PF14927">
    <property type="entry name" value="Neurensin"/>
    <property type="match status" value="1"/>
</dbReference>
<organism evidence="3 4">
    <name type="scientific">Macrostomum lignano</name>
    <dbReference type="NCBI Taxonomy" id="282301"/>
    <lineage>
        <taxon>Eukaryota</taxon>
        <taxon>Metazoa</taxon>
        <taxon>Spiralia</taxon>
        <taxon>Lophotrochozoa</taxon>
        <taxon>Platyhelminthes</taxon>
        <taxon>Rhabditophora</taxon>
        <taxon>Macrostomorpha</taxon>
        <taxon>Macrostomida</taxon>
        <taxon>Macrostomidae</taxon>
        <taxon>Macrostomum</taxon>
    </lineage>
</organism>
<dbReference type="Proteomes" id="UP000215902">
    <property type="component" value="Unassembled WGS sequence"/>
</dbReference>
<reference evidence="3 4" key="1">
    <citation type="submission" date="2017-06" db="EMBL/GenBank/DDBJ databases">
        <title>A platform for efficient transgenesis in Macrostomum lignano, a flatworm model organism for stem cell research.</title>
        <authorList>
            <person name="Berezikov E."/>
        </authorList>
    </citation>
    <scope>NUCLEOTIDE SEQUENCE [LARGE SCALE GENOMIC DNA]</scope>
    <source>
        <strain evidence="3">DV1</strain>
        <tissue evidence="3">Whole organism</tissue>
    </source>
</reference>
<dbReference type="PANTHER" id="PTHR16125:SF1">
    <property type="entry name" value="TRANSMEMBRANE PROTEIN 74B-LIKE"/>
    <property type="match status" value="1"/>
</dbReference>
<evidence type="ECO:0000313" key="3">
    <source>
        <dbReference type="EMBL" id="PAA76226.1"/>
    </source>
</evidence>
<evidence type="ECO:0000313" key="4">
    <source>
        <dbReference type="Proteomes" id="UP000215902"/>
    </source>
</evidence>
<name>A0A267FR41_9PLAT</name>
<sequence length="149" mass="16926">MTTEGTSAVSSMDEQQQQQQKLPENRQQEKQQRKEELLCCCRVMCVTPREDPLEFSSCLSIVLLVLGIVLISFGYLVPRQYTQDDRLTARENERNAIYYYKLGRHMDVCILVGISVLSLGSIMLSAVLSYTLYQHEKLKASKASGELAK</sequence>
<keyword evidence="4" id="KW-1185">Reference proteome</keyword>
<dbReference type="PANTHER" id="PTHR16125">
    <property type="entry name" value="TRANSMEMBRANE PROTEIN 74"/>
    <property type="match status" value="1"/>
</dbReference>
<dbReference type="InterPro" id="IPR029695">
    <property type="entry name" value="TMEM74-like"/>
</dbReference>